<proteinExistence type="predicted"/>
<comment type="caution">
    <text evidence="1">The sequence shown here is derived from an EMBL/GenBank/DDBJ whole genome shotgun (WGS) entry which is preliminary data.</text>
</comment>
<dbReference type="EMBL" id="MQMG01000003">
    <property type="protein sequence ID" value="OKO96257.1"/>
    <property type="molecule type" value="Genomic_DNA"/>
</dbReference>
<reference evidence="2" key="2">
    <citation type="submission" date="2017-01" db="EMBL/GenBank/DDBJ databases">
        <title>Genome sequencing and annotation of Geobacillus sp. 1017, a Hydrocarbon-Oxidizing Thermophilic Bacterium Isolated from a Heavy Oil Reservoir (China).</title>
        <authorList>
            <person name="Kadnikov V.V."/>
            <person name="Mardanov A.V."/>
            <person name="Poltaraus A.B."/>
            <person name="Sokolova D.S."/>
            <person name="Semenova E.M."/>
            <person name="Ravin N.V."/>
            <person name="Tourova T.P."/>
            <person name="Nazina T.N."/>
        </authorList>
    </citation>
    <scope>NUCLEOTIDE SEQUENCE [LARGE SCALE GENOMIC DNA]</scope>
    <source>
        <strain evidence="2">1017</strain>
    </source>
</reference>
<dbReference type="Proteomes" id="UP000186030">
    <property type="component" value="Unassembled WGS sequence"/>
</dbReference>
<gene>
    <name evidence="1" type="ORF">BRO54_0436</name>
</gene>
<dbReference type="AlphaFoldDB" id="A0A1Q5T7Q8"/>
<sequence length="43" mass="5186">MERYRHSVWMRIYHAPAEEARVLSFMEGAFSSWTISENLEFGY</sequence>
<evidence type="ECO:0000313" key="1">
    <source>
        <dbReference type="EMBL" id="OKO96257.1"/>
    </source>
</evidence>
<protein>
    <submittedName>
        <fullName evidence="1">Uncharacterized protein</fullName>
    </submittedName>
</protein>
<evidence type="ECO:0000313" key="2">
    <source>
        <dbReference type="Proteomes" id="UP000186030"/>
    </source>
</evidence>
<reference evidence="1 2" key="1">
    <citation type="submission" date="2016-11" db="EMBL/GenBank/DDBJ databases">
        <authorList>
            <person name="Kadnikov V."/>
            <person name="Nazina T."/>
        </authorList>
    </citation>
    <scope>NUCLEOTIDE SEQUENCE [LARGE SCALE GENOMIC DNA]</scope>
    <source>
        <strain evidence="1 2">1017</strain>
    </source>
</reference>
<organism evidence="1 2">
    <name type="scientific">Geobacillus proteiniphilus</name>
    <dbReference type="NCBI Taxonomy" id="860353"/>
    <lineage>
        <taxon>Bacteria</taxon>
        <taxon>Bacillati</taxon>
        <taxon>Bacillota</taxon>
        <taxon>Bacilli</taxon>
        <taxon>Bacillales</taxon>
        <taxon>Anoxybacillaceae</taxon>
        <taxon>Geobacillus</taxon>
    </lineage>
</organism>
<accession>A0A1Q5T7Q8</accession>
<name>A0A1Q5T7Q8_9BACL</name>